<evidence type="ECO:0000256" key="1">
    <source>
        <dbReference type="SAM" id="MobiDB-lite"/>
    </source>
</evidence>
<dbReference type="Proteomes" id="UP001314229">
    <property type="component" value="Unassembled WGS sequence"/>
</dbReference>
<reference evidence="2 3" key="1">
    <citation type="submission" date="2024-01" db="EMBL/GenBank/DDBJ databases">
        <authorList>
            <person name="Alioto T."/>
            <person name="Alioto T."/>
            <person name="Gomez Garrido J."/>
        </authorList>
    </citation>
    <scope>NUCLEOTIDE SEQUENCE [LARGE SCALE GENOMIC DNA]</scope>
</reference>
<dbReference type="PANTHER" id="PTHR22397">
    <property type="entry name" value="JUNCTIONAL SARCOPLASMIC RETICULUM PROTEIN 1"/>
    <property type="match status" value="1"/>
</dbReference>
<feature type="compositionally biased region" description="Basic and acidic residues" evidence="1">
    <location>
        <begin position="270"/>
        <end position="295"/>
    </location>
</feature>
<dbReference type="EMBL" id="CAWUFR010000009">
    <property type="protein sequence ID" value="CAK6952436.1"/>
    <property type="molecule type" value="Genomic_DNA"/>
</dbReference>
<feature type="compositionally biased region" description="Acidic residues" evidence="1">
    <location>
        <begin position="296"/>
        <end position="309"/>
    </location>
</feature>
<dbReference type="Pfam" id="PF15312">
    <property type="entry name" value="JSRP"/>
    <property type="match status" value="1"/>
</dbReference>
<name>A0AAV1MZ67_SCOSC</name>
<dbReference type="InterPro" id="IPR026178">
    <property type="entry name" value="JSRP1"/>
</dbReference>
<feature type="region of interest" description="Disordered" evidence="1">
    <location>
        <begin position="222"/>
        <end position="330"/>
    </location>
</feature>
<keyword evidence="3" id="KW-1185">Reference proteome</keyword>
<proteinExistence type="predicted"/>
<feature type="region of interest" description="Disordered" evidence="1">
    <location>
        <begin position="101"/>
        <end position="125"/>
    </location>
</feature>
<dbReference type="AlphaFoldDB" id="A0AAV1MZ67"/>
<gene>
    <name evidence="2" type="ORF">FSCOSCO3_A010802</name>
</gene>
<comment type="caution">
    <text evidence="2">The sequence shown here is derived from an EMBL/GenBank/DDBJ whole genome shotgun (WGS) entry which is preliminary data.</text>
</comment>
<organism evidence="2 3">
    <name type="scientific">Scomber scombrus</name>
    <name type="common">Atlantic mackerel</name>
    <name type="synonym">Scomber vernalis</name>
    <dbReference type="NCBI Taxonomy" id="13677"/>
    <lineage>
        <taxon>Eukaryota</taxon>
        <taxon>Metazoa</taxon>
        <taxon>Chordata</taxon>
        <taxon>Craniata</taxon>
        <taxon>Vertebrata</taxon>
        <taxon>Euteleostomi</taxon>
        <taxon>Actinopterygii</taxon>
        <taxon>Neopterygii</taxon>
        <taxon>Teleostei</taxon>
        <taxon>Neoteleostei</taxon>
        <taxon>Acanthomorphata</taxon>
        <taxon>Pelagiaria</taxon>
        <taxon>Scombriformes</taxon>
        <taxon>Scombridae</taxon>
        <taxon>Scomber</taxon>
    </lineage>
</organism>
<protein>
    <submittedName>
        <fullName evidence="2">Uncharacterized protein LOC121909150</fullName>
    </submittedName>
</protein>
<sequence length="330" mass="37790">MLACLSDACEEQSSLNLLAPVLDCQIVWSVTLLPSLQRNNGSVTKVPRRCLGDPKCQIRKEMEESYETFEDELWPPRAEPPPQKPVRQIRRPEMNTTRRIKEEVVPLPQQPKAEPKTLPREVSFPRTTSLQKTLSIQNLTNIETPWENVTLNRCLFVAITILVLTSGIQRLHETLRGQGTVEEEEEVELTVRSSGTLRHRGQPPEPETSLWEVMFWWLPDLDDDDDEEEDNDEGGVKIGKSRKGATAQASGGLRNKALVDKKLMKRREGKLKDRRAMKVKDKETKDKKERDKHSEPEEEPEEDEGEESEAAAPKKNKKLEEKKKKKTQKG</sequence>
<evidence type="ECO:0000313" key="3">
    <source>
        <dbReference type="Proteomes" id="UP001314229"/>
    </source>
</evidence>
<dbReference type="PANTHER" id="PTHR22397:SF2">
    <property type="entry name" value="JUNCTIONAL SARCOPLASMIC RETICULUM PROTEIN 1"/>
    <property type="match status" value="1"/>
</dbReference>
<accession>A0AAV1MZ67</accession>
<evidence type="ECO:0000313" key="2">
    <source>
        <dbReference type="EMBL" id="CAK6952436.1"/>
    </source>
</evidence>
<feature type="compositionally biased region" description="Acidic residues" evidence="1">
    <location>
        <begin position="222"/>
        <end position="233"/>
    </location>
</feature>